<dbReference type="EMBL" id="MHQL01000058">
    <property type="protein sequence ID" value="OHA01607.1"/>
    <property type="molecule type" value="Genomic_DNA"/>
</dbReference>
<dbReference type="InterPro" id="IPR011658">
    <property type="entry name" value="PA14_dom"/>
</dbReference>
<dbReference type="InterPro" id="IPR001434">
    <property type="entry name" value="OmcB-like_DUF11"/>
</dbReference>
<keyword evidence="1" id="KW-1133">Transmembrane helix</keyword>
<comment type="caution">
    <text evidence="3">The sequence shown here is derived from an EMBL/GenBank/DDBJ whole genome shotgun (WGS) entry which is preliminary data.</text>
</comment>
<sequence>MSKRTIFSAIALVTVVTVFGGVFVAPVEATGTTNCSLNGLAGTYYNLPENHPDVGGPINGVVPGTTPFQFNWFSDQYKVFEQTDAITAINVPANFFPVDTGLAGDPQYFAVHWTGSVIAPAAGTYTITISSDDDAWLYIDGVQKIDLGGIHALTAQSASVPLPAGSSNIDIYFAERHVVQSGIVFTYSGGLTFSPCDPVTPPECVFDITKSVDKTTATSGDTLTYRLDFKNTGTRDCSGSGVMIQDTLNTNLEYVSETHSSNVLAGYNSPVYDTVSRKLRWNADVLSPQETGWITFVARIADASCGTTHSIPNTAKISASEVNWGWVHSNTVTTGATGRCTTPTADIKANSSDGPITIAHNTPATLSWSSTNTTSCTISPGNWTGVSGSQSTGNLTAGETYTLTCAGAGGTATDSVRTDVNQSLITADIKADASDGPITIPYNTSAALSWTSAHATSCTVNPGAFTGLSGSQTTGNLILGHTYTVTCLGPGGTLATDNVRIEVGAAPVVTADIKANSSDGPITIDNNTSATISWTSANATSCTVTPLNASGTSGSQSSGNLTINKTYSVVCTGIGGSASDSITVNVRSALPTVAINANPATINSGNSSVLTWTSTNAAICTASGGWTGTRSVSGTQTVTPTVTTTYTITCTNTAGSANDSTTVTVRYLPTVDLIANPADIDEGDSSILTWSSTNADACTASVGWTGTKTLFGSQTVMPAQTTTYTITCTNTAGTAIDSATVTVHDAPNDLLPTVTIIANPSSIQNGGSSILTWSSTHATSCSASQGWSGTKTITGSQTVSPTITTTYKITCTNTAGSANDSTTVTVQAQVLPPTVDLVANPMEIETGDTSILTWSSSNATSCSASMGWSDTKSLSGSQTITPTVTTTYTITCTNSVGTDVDTATVIVQDLGDDTFPSVSIIANPSSIQQGNSSILSWSSSNATICSASNGWSGTKSLSGTLTISPSQTTTYTITCTNSAGSANDSTLVSVSQQTQIPIVSIIANPSIIQQGNSSILSWSSSNATNCSASNGWSGTKSLSGSQSVSPFQTTTYTITCQNSSGQQTSDSTTITVQNNSGAPTVILVANPTSITQGASTILSWSSSNATSCFARNGWGGAKSLSGSETASPSQTATYTITCTGSSGSASDTETVTVSQVLGASSQISISKASKNTALNQSAFFQTNEAQGLDVLEFEIRVRNIGSQSETITLRDLLPQDLFYVQGSTQVNGLTVGDGIAGSSGISLGTLSVGEEKSVRFRAVIYFGAEQRLITNQAYATSNYGASQTGLATIQIRNRGKVLGAGTVTTGPESTLPWLLLIGLLGSMAVYMTVFPARYRGTATLASALSDAKLQYALWAIRKDTKRPAREDDLFGGSWG</sequence>
<reference evidence="3 4" key="1">
    <citation type="journal article" date="2016" name="Nat. Commun.">
        <title>Thousands of microbial genomes shed light on interconnected biogeochemical processes in an aquifer system.</title>
        <authorList>
            <person name="Anantharaman K."/>
            <person name="Brown C.T."/>
            <person name="Hug L.A."/>
            <person name="Sharon I."/>
            <person name="Castelle C.J."/>
            <person name="Probst A.J."/>
            <person name="Thomas B.C."/>
            <person name="Singh A."/>
            <person name="Wilkins M.J."/>
            <person name="Karaoz U."/>
            <person name="Brodie E.L."/>
            <person name="Williams K.H."/>
            <person name="Hubbard S.S."/>
            <person name="Banfield J.F."/>
        </authorList>
    </citation>
    <scope>NUCLEOTIDE SEQUENCE [LARGE SCALE GENOMIC DNA]</scope>
</reference>
<protein>
    <recommendedName>
        <fullName evidence="2">PA14 domain-containing protein</fullName>
    </recommendedName>
</protein>
<evidence type="ECO:0000313" key="3">
    <source>
        <dbReference type="EMBL" id="OHA01607.1"/>
    </source>
</evidence>
<keyword evidence="1" id="KW-0812">Transmembrane</keyword>
<dbReference type="Gene3D" id="3.90.182.10">
    <property type="entry name" value="Toxin - Anthrax Protective Antigen,domain 1"/>
    <property type="match status" value="1"/>
</dbReference>
<dbReference type="SMART" id="SM00758">
    <property type="entry name" value="PA14"/>
    <property type="match status" value="1"/>
</dbReference>
<dbReference type="Pfam" id="PF07691">
    <property type="entry name" value="PA14"/>
    <property type="match status" value="1"/>
</dbReference>
<organism evidence="3 4">
    <name type="scientific">Candidatus Sungbacteria bacterium RIFCSPHIGHO2_02_FULL_51_29</name>
    <dbReference type="NCBI Taxonomy" id="1802273"/>
    <lineage>
        <taxon>Bacteria</taxon>
        <taxon>Candidatus Sungiibacteriota</taxon>
    </lineage>
</organism>
<proteinExistence type="predicted"/>
<gene>
    <name evidence="3" type="ORF">A3C16_02515</name>
</gene>
<dbReference type="Pfam" id="PF01345">
    <property type="entry name" value="DUF11"/>
    <property type="match status" value="2"/>
</dbReference>
<dbReference type="InterPro" id="IPR037524">
    <property type="entry name" value="PA14/GLEYA"/>
</dbReference>
<evidence type="ECO:0000259" key="2">
    <source>
        <dbReference type="PROSITE" id="PS51820"/>
    </source>
</evidence>
<name>A0A1G2KQA6_9BACT</name>
<feature type="domain" description="PA14" evidence="2">
    <location>
        <begin position="63"/>
        <end position="210"/>
    </location>
</feature>
<accession>A0A1G2KQA6</accession>
<dbReference type="Proteomes" id="UP000177811">
    <property type="component" value="Unassembled WGS sequence"/>
</dbReference>
<evidence type="ECO:0000256" key="1">
    <source>
        <dbReference type="SAM" id="Phobius"/>
    </source>
</evidence>
<dbReference type="InterPro" id="IPR047589">
    <property type="entry name" value="DUF11_rpt"/>
</dbReference>
<dbReference type="NCBIfam" id="TIGR01451">
    <property type="entry name" value="B_ant_repeat"/>
    <property type="match status" value="2"/>
</dbReference>
<dbReference type="PROSITE" id="PS51820">
    <property type="entry name" value="PA14"/>
    <property type="match status" value="1"/>
</dbReference>
<feature type="transmembrane region" description="Helical" evidence="1">
    <location>
        <begin position="1311"/>
        <end position="1330"/>
    </location>
</feature>
<keyword evidence="1" id="KW-0472">Membrane</keyword>
<evidence type="ECO:0000313" key="4">
    <source>
        <dbReference type="Proteomes" id="UP000177811"/>
    </source>
</evidence>